<feature type="domain" description="HAT C-terminal dimerisation" evidence="1">
    <location>
        <begin position="88"/>
        <end position="133"/>
    </location>
</feature>
<comment type="caution">
    <text evidence="2">The sequence shown here is derived from an EMBL/GenBank/DDBJ whole genome shotgun (WGS) entry which is preliminary data.</text>
</comment>
<name>A0AAE1H7N7_9NEOP</name>
<reference evidence="2" key="1">
    <citation type="submission" date="2021-07" db="EMBL/GenBank/DDBJ databases">
        <authorList>
            <person name="Catto M.A."/>
            <person name="Jacobson A."/>
            <person name="Kennedy G."/>
            <person name="Labadie P."/>
            <person name="Hunt B.G."/>
            <person name="Srinivasan R."/>
        </authorList>
    </citation>
    <scope>NUCLEOTIDE SEQUENCE</scope>
    <source>
        <strain evidence="2">PL_HMW_Pooled</strain>
        <tissue evidence="2">Head</tissue>
    </source>
</reference>
<dbReference type="Proteomes" id="UP001219518">
    <property type="component" value="Unassembled WGS sequence"/>
</dbReference>
<evidence type="ECO:0000259" key="1">
    <source>
        <dbReference type="Pfam" id="PF05699"/>
    </source>
</evidence>
<gene>
    <name evidence="2" type="ORF">KUF71_025010</name>
</gene>
<evidence type="ECO:0000313" key="2">
    <source>
        <dbReference type="EMBL" id="KAK3915691.1"/>
    </source>
</evidence>
<sequence>MAQMRLVSPVVSTSSGPDRPPTILDLASLLPCCVPPDTETLQQLEEEWRALPRLSIPAKARACLKGADQFWHVMLTAMDECGELLLKIMPRFALNILSLPHSNAECERIFSKVNRIKTPLRNRLVVPTVLGCMLASQSVRRGGSCCTSFRTDADLKFRYTARTIYGGEAAEEERAGAVVVDLEWAFFDEVE</sequence>
<organism evidence="2 3">
    <name type="scientific">Frankliniella fusca</name>
    <dbReference type="NCBI Taxonomy" id="407009"/>
    <lineage>
        <taxon>Eukaryota</taxon>
        <taxon>Metazoa</taxon>
        <taxon>Ecdysozoa</taxon>
        <taxon>Arthropoda</taxon>
        <taxon>Hexapoda</taxon>
        <taxon>Insecta</taxon>
        <taxon>Pterygota</taxon>
        <taxon>Neoptera</taxon>
        <taxon>Paraneoptera</taxon>
        <taxon>Thysanoptera</taxon>
        <taxon>Terebrantia</taxon>
        <taxon>Thripoidea</taxon>
        <taxon>Thripidae</taxon>
        <taxon>Frankliniella</taxon>
    </lineage>
</organism>
<dbReference type="InterPro" id="IPR008906">
    <property type="entry name" value="HATC_C_dom"/>
</dbReference>
<dbReference type="GO" id="GO:0046983">
    <property type="term" value="F:protein dimerization activity"/>
    <property type="evidence" value="ECO:0007669"/>
    <property type="project" value="InterPro"/>
</dbReference>
<dbReference type="Pfam" id="PF05699">
    <property type="entry name" value="Dimer_Tnp_hAT"/>
    <property type="match status" value="1"/>
</dbReference>
<dbReference type="SUPFAM" id="SSF53098">
    <property type="entry name" value="Ribonuclease H-like"/>
    <property type="match status" value="1"/>
</dbReference>
<keyword evidence="3" id="KW-1185">Reference proteome</keyword>
<evidence type="ECO:0000313" key="3">
    <source>
        <dbReference type="Proteomes" id="UP001219518"/>
    </source>
</evidence>
<dbReference type="AlphaFoldDB" id="A0AAE1H7N7"/>
<proteinExistence type="predicted"/>
<dbReference type="EMBL" id="JAHWGI010000450">
    <property type="protein sequence ID" value="KAK3915691.1"/>
    <property type="molecule type" value="Genomic_DNA"/>
</dbReference>
<reference evidence="2" key="2">
    <citation type="journal article" date="2023" name="BMC Genomics">
        <title>Pest status, molecular evolution, and epigenetic factors derived from the genome assembly of Frankliniella fusca, a thysanopteran phytovirus vector.</title>
        <authorList>
            <person name="Catto M.A."/>
            <person name="Labadie P.E."/>
            <person name="Jacobson A.L."/>
            <person name="Kennedy G.G."/>
            <person name="Srinivasan R."/>
            <person name="Hunt B.G."/>
        </authorList>
    </citation>
    <scope>NUCLEOTIDE SEQUENCE</scope>
    <source>
        <strain evidence="2">PL_HMW_Pooled</strain>
    </source>
</reference>
<dbReference type="InterPro" id="IPR012337">
    <property type="entry name" value="RNaseH-like_sf"/>
</dbReference>
<accession>A0AAE1H7N7</accession>
<protein>
    <submittedName>
        <fullName evidence="2">2,3-dihydroxyphenylpropionate/2, 3-dihydroxicinnamic acid 1,2-dioxygenase</fullName>
    </submittedName>
</protein>